<proteinExistence type="inferred from homology"/>
<accession>A0A1S4F8G7</accession>
<dbReference type="GO" id="GO:0005576">
    <property type="term" value="C:extracellular region"/>
    <property type="evidence" value="ECO:0007669"/>
    <property type="project" value="UniProtKB-SubCell"/>
</dbReference>
<dbReference type="OrthoDB" id="7733267at2759"/>
<dbReference type="InterPro" id="IPR036728">
    <property type="entry name" value="PBP_GOBP_sf"/>
</dbReference>
<evidence type="ECO:0000256" key="7">
    <source>
        <dbReference type="ARBA" id="ARBA00023157"/>
    </source>
</evidence>
<evidence type="ECO:0000256" key="4">
    <source>
        <dbReference type="ARBA" id="ARBA00022525"/>
    </source>
</evidence>
<comment type="similarity">
    <text evidence="2">Belongs to the PBP/GOBP family.</text>
</comment>
<dbReference type="EnsemblMetazoa" id="AAEL004730-RA">
    <property type="protein sequence ID" value="AAEL004730-PA"/>
    <property type="gene ID" value="AAEL004730"/>
</dbReference>
<reference evidence="8" key="2">
    <citation type="submission" date="2020-05" db="UniProtKB">
        <authorList>
            <consortium name="EnsemblMetazoa"/>
        </authorList>
    </citation>
    <scope>IDENTIFICATION</scope>
    <source>
        <strain evidence="8">LVP_AGWG</strain>
    </source>
</reference>
<dbReference type="GO" id="GO:0007608">
    <property type="term" value="P:sensory perception of smell"/>
    <property type="evidence" value="ECO:0007669"/>
    <property type="project" value="UniProtKB-KW"/>
</dbReference>
<dbReference type="PANTHER" id="PTHR21066">
    <property type="entry name" value="ODORANT-BINDING PROTEIN 59A-RELATED"/>
    <property type="match status" value="1"/>
</dbReference>
<dbReference type="AlphaFoldDB" id="A0A1S4F8G7"/>
<keyword evidence="4" id="KW-0964">Secreted</keyword>
<organism evidence="8 9">
    <name type="scientific">Aedes aegypti</name>
    <name type="common">Yellowfever mosquito</name>
    <name type="synonym">Culex aegypti</name>
    <dbReference type="NCBI Taxonomy" id="7159"/>
    <lineage>
        <taxon>Eukaryota</taxon>
        <taxon>Metazoa</taxon>
        <taxon>Ecdysozoa</taxon>
        <taxon>Arthropoda</taxon>
        <taxon>Hexapoda</taxon>
        <taxon>Insecta</taxon>
        <taxon>Pterygota</taxon>
        <taxon>Neoptera</taxon>
        <taxon>Endopterygota</taxon>
        <taxon>Diptera</taxon>
        <taxon>Nematocera</taxon>
        <taxon>Culicoidea</taxon>
        <taxon>Culicidae</taxon>
        <taxon>Culicinae</taxon>
        <taxon>Aedini</taxon>
        <taxon>Aedes</taxon>
        <taxon>Stegomyia</taxon>
    </lineage>
</organism>
<dbReference type="Pfam" id="PF01395">
    <property type="entry name" value="PBP_GOBP"/>
    <property type="match status" value="1"/>
</dbReference>
<dbReference type="FunCoup" id="A0A1S4F8G7">
    <property type="interactions" value="5"/>
</dbReference>
<evidence type="ECO:0000256" key="3">
    <source>
        <dbReference type="ARBA" id="ARBA00022448"/>
    </source>
</evidence>
<keyword evidence="3" id="KW-0813">Transport</keyword>
<evidence type="ECO:0000256" key="6">
    <source>
        <dbReference type="ARBA" id="ARBA00022725"/>
    </source>
</evidence>
<evidence type="ECO:0000313" key="9">
    <source>
        <dbReference type="Proteomes" id="UP000008820"/>
    </source>
</evidence>
<reference evidence="8 9" key="1">
    <citation type="submission" date="2017-06" db="EMBL/GenBank/DDBJ databases">
        <title>Aedes aegypti genome working group (AGWG) sequencing and assembly.</title>
        <authorList>
            <consortium name="Aedes aegypti Genome Working Group (AGWG)"/>
            <person name="Matthews B.J."/>
        </authorList>
    </citation>
    <scope>NUCLEOTIDE SEQUENCE [LARGE SCALE GENOMIC DNA]</scope>
    <source>
        <strain evidence="8 9">LVP_AGWG</strain>
    </source>
</reference>
<gene>
    <name evidence="8" type="primary">5565311</name>
</gene>
<evidence type="ECO:0000256" key="2">
    <source>
        <dbReference type="ARBA" id="ARBA00008098"/>
    </source>
</evidence>
<protein>
    <submittedName>
        <fullName evidence="8">Uncharacterized protein</fullName>
    </submittedName>
</protein>
<dbReference type="GO" id="GO:0005549">
    <property type="term" value="F:odorant binding"/>
    <property type="evidence" value="ECO:0007669"/>
    <property type="project" value="InterPro"/>
</dbReference>
<sequence>MQVLNFLCLALLCLVLEKVAVAEECIKFEDHKDEILNCCKYQPPYPKDDVKECVQEAQGKSGGDKHEFFACLLECYLPKIGIINGDSIDEDKISEHLQSLDENARDILLAAYKECDESTTGTTRAQCSSYALDLETCVLQKLDQQCPDEFYNPSEICDKLKSGVEICH</sequence>
<dbReference type="SUPFAM" id="SSF47565">
    <property type="entry name" value="Insect pheromone/odorant-binding proteins"/>
    <property type="match status" value="1"/>
</dbReference>
<dbReference type="Proteomes" id="UP000008820">
    <property type="component" value="Chromosome 2"/>
</dbReference>
<keyword evidence="5" id="KW-0716">Sensory transduction</keyword>
<keyword evidence="6" id="KW-0552">Olfaction</keyword>
<keyword evidence="9" id="KW-1185">Reference proteome</keyword>
<dbReference type="InParanoid" id="A0A1S4F8G7"/>
<keyword evidence="7" id="KW-1015">Disulfide bond</keyword>
<dbReference type="VEuPathDB" id="VectorBase:AAEL004730"/>
<evidence type="ECO:0000313" key="8">
    <source>
        <dbReference type="EnsemblMetazoa" id="AAEL004730-PA"/>
    </source>
</evidence>
<dbReference type="Gene3D" id="1.10.238.270">
    <property type="match status" value="1"/>
</dbReference>
<comment type="subcellular location">
    <subcellularLocation>
        <location evidence="1">Secreted</location>
    </subcellularLocation>
</comment>
<dbReference type="InterPro" id="IPR006170">
    <property type="entry name" value="PBP/GOBP"/>
</dbReference>
<name>A0A1S4F8G7_AEDAE</name>
<dbReference type="InterPro" id="IPR052295">
    <property type="entry name" value="Odorant-binding_protein"/>
</dbReference>
<dbReference type="PANTHER" id="PTHR21066:SF3">
    <property type="entry name" value="IP02236P"/>
    <property type="match status" value="1"/>
</dbReference>
<evidence type="ECO:0000256" key="5">
    <source>
        <dbReference type="ARBA" id="ARBA00022606"/>
    </source>
</evidence>
<evidence type="ECO:0000256" key="1">
    <source>
        <dbReference type="ARBA" id="ARBA00004613"/>
    </source>
</evidence>